<name>A0ABS0L573_9BACT</name>
<comment type="caution">
    <text evidence="3">The sequence shown here is derived from an EMBL/GenBank/DDBJ whole genome shotgun (WGS) entry which is preliminary data.</text>
</comment>
<feature type="compositionally biased region" description="Polar residues" evidence="1">
    <location>
        <begin position="52"/>
        <end position="61"/>
    </location>
</feature>
<accession>A0ABS0L573</accession>
<evidence type="ECO:0008006" key="5">
    <source>
        <dbReference type="Google" id="ProtNLM"/>
    </source>
</evidence>
<feature type="signal peptide" evidence="2">
    <location>
        <begin position="1"/>
        <end position="18"/>
    </location>
</feature>
<evidence type="ECO:0000313" key="3">
    <source>
        <dbReference type="EMBL" id="MBG8555295.1"/>
    </source>
</evidence>
<evidence type="ECO:0000313" key="4">
    <source>
        <dbReference type="Proteomes" id="UP000601099"/>
    </source>
</evidence>
<sequence length="106" mass="11114">MKRLSALLLAVTALAALASCDYNNTPGKDPQASQDFTDAPPAQKNDTERDSVNGQQNTNTPIGEGSAADQKTSTDAAIQGSPNDPNSPVQNMPQESAQQRGSAREE</sequence>
<feature type="compositionally biased region" description="Polar residues" evidence="1">
    <location>
        <begin position="21"/>
        <end position="36"/>
    </location>
</feature>
<keyword evidence="2" id="KW-0732">Signal</keyword>
<feature type="chain" id="PRO_5047092592" description="Lipoprotein" evidence="2">
    <location>
        <begin position="19"/>
        <end position="106"/>
    </location>
</feature>
<organism evidence="3 4">
    <name type="scientific">Hymenobacter guriensis</name>
    <dbReference type="NCBI Taxonomy" id="2793065"/>
    <lineage>
        <taxon>Bacteria</taxon>
        <taxon>Pseudomonadati</taxon>
        <taxon>Bacteroidota</taxon>
        <taxon>Cytophagia</taxon>
        <taxon>Cytophagales</taxon>
        <taxon>Hymenobacteraceae</taxon>
        <taxon>Hymenobacter</taxon>
    </lineage>
</organism>
<evidence type="ECO:0000256" key="2">
    <source>
        <dbReference type="SAM" id="SignalP"/>
    </source>
</evidence>
<dbReference type="RefSeq" id="WP_196956318.1">
    <property type="nucleotide sequence ID" value="NZ_JADWYK010000012.1"/>
</dbReference>
<evidence type="ECO:0000256" key="1">
    <source>
        <dbReference type="SAM" id="MobiDB-lite"/>
    </source>
</evidence>
<dbReference type="Proteomes" id="UP000601099">
    <property type="component" value="Unassembled WGS sequence"/>
</dbReference>
<dbReference type="PROSITE" id="PS51257">
    <property type="entry name" value="PROKAR_LIPOPROTEIN"/>
    <property type="match status" value="1"/>
</dbReference>
<feature type="compositionally biased region" description="Polar residues" evidence="1">
    <location>
        <begin position="69"/>
        <end position="106"/>
    </location>
</feature>
<keyword evidence="4" id="KW-1185">Reference proteome</keyword>
<proteinExistence type="predicted"/>
<gene>
    <name evidence="3" type="ORF">I5L79_17225</name>
</gene>
<dbReference type="EMBL" id="JADWYK010000012">
    <property type="protein sequence ID" value="MBG8555295.1"/>
    <property type="molecule type" value="Genomic_DNA"/>
</dbReference>
<protein>
    <recommendedName>
        <fullName evidence="5">Lipoprotein</fullName>
    </recommendedName>
</protein>
<reference evidence="3 4" key="1">
    <citation type="submission" date="2020-11" db="EMBL/GenBank/DDBJ databases">
        <title>Hymenobacter sp.</title>
        <authorList>
            <person name="Kim M.K."/>
        </authorList>
    </citation>
    <scope>NUCLEOTIDE SEQUENCE [LARGE SCALE GENOMIC DNA]</scope>
    <source>
        <strain evidence="3 4">BT594</strain>
    </source>
</reference>
<feature type="region of interest" description="Disordered" evidence="1">
    <location>
        <begin position="20"/>
        <end position="106"/>
    </location>
</feature>